<reference evidence="2 3" key="1">
    <citation type="submission" date="2024-01" db="EMBL/GenBank/DDBJ databases">
        <title>A draft genome for a cacao thread blight-causing isolate of Paramarasmius palmivorus.</title>
        <authorList>
            <person name="Baruah I.K."/>
            <person name="Bukari Y."/>
            <person name="Amoako-Attah I."/>
            <person name="Meinhardt L.W."/>
            <person name="Bailey B.A."/>
            <person name="Cohen S.P."/>
        </authorList>
    </citation>
    <scope>NUCLEOTIDE SEQUENCE [LARGE SCALE GENOMIC DNA]</scope>
    <source>
        <strain evidence="2 3">GH-12</strain>
    </source>
</reference>
<evidence type="ECO:0000256" key="1">
    <source>
        <dbReference type="SAM" id="MobiDB-lite"/>
    </source>
</evidence>
<dbReference type="PANTHER" id="PTHR33096">
    <property type="entry name" value="CXC2 DOMAIN-CONTAINING PROTEIN"/>
    <property type="match status" value="1"/>
</dbReference>
<evidence type="ECO:0000313" key="3">
    <source>
        <dbReference type="Proteomes" id="UP001383192"/>
    </source>
</evidence>
<keyword evidence="3" id="KW-1185">Reference proteome</keyword>
<dbReference type="Proteomes" id="UP001383192">
    <property type="component" value="Unassembled WGS sequence"/>
</dbReference>
<organism evidence="2 3">
    <name type="scientific">Paramarasmius palmivorus</name>
    <dbReference type="NCBI Taxonomy" id="297713"/>
    <lineage>
        <taxon>Eukaryota</taxon>
        <taxon>Fungi</taxon>
        <taxon>Dikarya</taxon>
        <taxon>Basidiomycota</taxon>
        <taxon>Agaricomycotina</taxon>
        <taxon>Agaricomycetes</taxon>
        <taxon>Agaricomycetidae</taxon>
        <taxon>Agaricales</taxon>
        <taxon>Marasmiineae</taxon>
        <taxon>Marasmiaceae</taxon>
        <taxon>Paramarasmius</taxon>
    </lineage>
</organism>
<sequence>MGKRKRMTIHYGGVDGSDTIRRAGIDKYEERYISDRSRHQALFNTLSFQQRDDIDPHPTESNGVDNAPADFSDSDDNGSIPIYNAQAEDDEEWVDMPNQSQPPPTFPPGEEAVTMSHEGGEYGYHNFLRSFSDKFTRLSDSRTRSDRIEKQTKSWQEQLPHLAKAYLAFKAHGPPENTTSQPEWELHIMDFNFNGNRTLFQVSSDVFSTNESLVRHGIIGASPEHVSMGFPISLFEIYRQLHRVCNKLSIDALSKALQHIHQIPRDSHLENQLRAAYDTYLMIIREVDSECTKALGRQSRQAFFDTVCPPCRYALKDEPRLVPSMLMAIDGNNSLKMVDESFKYGNTREDSRQLPDYRWVEAEEVDQFQDEVANSQNKRGKKAQSSNGVVQTADAVYPDLQAAKDEDIPWLNVNETEDLTACVDTCVDRWKNAGPESRKKMFAFFAISGVFLAVCRHGHLLAMCDMRRSGELMKYPLAIVNRLMDDFGLDLCVAYDIMCAFFKTLTRSRLGSKVKHTRLTGVVPAFHGHAHNRKCQLCWHPQYRLGVGIEDFEECERFFSRSNWLASLTRLATYFHRRQLLLQHFHFNDDDKHALSGNFIYQTYRRVVQRLLEDTHTYHESLKRFEMTPATCEDLLASEREHFENRNFPEPPEISEKIDYAELLERFWKTKESADTAHEAFLSMSKNRSAHSAEQIAASRTRDRINYDKFQTAQEALLRFEDANPRERWTRDSSEYQEAMKLKVERRYRNALEELELVVVARLFELTKLDMDGIGYKQRDKITQALRARSEAIKKALARYNAVALQMRPKKRTLAWEEIIHLVTVAELDLLKDTHLDLSKTPWADPEKREVVRLHFSILRAHEEIKRLHVEAKRLVTFMLDDHADYHLAIQALQTTNFELASELQRRHKYRLQIHGRIASRLAQTAQLLQLKENQAQLPELDLIPGERVGRNPALTDSVPLPDWAVSILGLTRDGGSETLKVPEVLPPEFVSSDADVDLHLLDEATEQDLEGLQAFWERLD</sequence>
<gene>
    <name evidence="2" type="ORF">VNI00_015077</name>
</gene>
<evidence type="ECO:0000313" key="2">
    <source>
        <dbReference type="EMBL" id="KAK7027991.1"/>
    </source>
</evidence>
<dbReference type="EMBL" id="JAYKXP010000092">
    <property type="protein sequence ID" value="KAK7027991.1"/>
    <property type="molecule type" value="Genomic_DNA"/>
</dbReference>
<dbReference type="PANTHER" id="PTHR33096:SF1">
    <property type="entry name" value="CXC1-LIKE CYSTEINE CLUSTER ASSOCIATED WITH KDZ TRANSPOSASES DOMAIN-CONTAINING PROTEIN"/>
    <property type="match status" value="1"/>
</dbReference>
<feature type="region of interest" description="Disordered" evidence="1">
    <location>
        <begin position="47"/>
        <end position="76"/>
    </location>
</feature>
<protein>
    <recommendedName>
        <fullName evidence="4">CxC1-like cysteine cluster associated with KDZ transposases domain-containing protein</fullName>
    </recommendedName>
</protein>
<dbReference type="Pfam" id="PF18758">
    <property type="entry name" value="KDZ"/>
    <property type="match status" value="1"/>
</dbReference>
<comment type="caution">
    <text evidence="2">The sequence shown here is derived from an EMBL/GenBank/DDBJ whole genome shotgun (WGS) entry which is preliminary data.</text>
</comment>
<evidence type="ECO:0008006" key="4">
    <source>
        <dbReference type="Google" id="ProtNLM"/>
    </source>
</evidence>
<accession>A0AAW0BQZ9</accession>
<dbReference type="AlphaFoldDB" id="A0AAW0BQZ9"/>
<proteinExistence type="predicted"/>
<name>A0AAW0BQZ9_9AGAR</name>
<dbReference type="InterPro" id="IPR040521">
    <property type="entry name" value="KDZ"/>
</dbReference>